<dbReference type="EMBL" id="AP026866">
    <property type="protein sequence ID" value="BDS08101.1"/>
    <property type="molecule type" value="Genomic_DNA"/>
</dbReference>
<name>A0AAT9FQD7_9BACT</name>
<dbReference type="AlphaFoldDB" id="A0AAT9FQD7"/>
<feature type="domain" description="Plasmid pRiA4b Orf3-like" evidence="1">
    <location>
        <begin position="3"/>
        <end position="162"/>
    </location>
</feature>
<dbReference type="SUPFAM" id="SSF159941">
    <property type="entry name" value="MM3350-like"/>
    <property type="match status" value="1"/>
</dbReference>
<dbReference type="InterPro" id="IPR024047">
    <property type="entry name" value="MM3350-like_sf"/>
</dbReference>
<sequence>MDSYTIKIFLYEVEPLIWRRFTVPASATFADLHQIIQKAMGWNDEQAHQFRWGKGKRLTNVIADTQEQVAPQDDFQDEAEVTLSEFVGRRKLPLRMMYRYDFFDDWTHELVIEEKSDADAPKLLEGERACPPEDCGGAFGYKECCEGFAEWMDDDYDPAVFDPKMIKL</sequence>
<evidence type="ECO:0000259" key="1">
    <source>
        <dbReference type="Pfam" id="PF07929"/>
    </source>
</evidence>
<dbReference type="PANTHER" id="PTHR41878">
    <property type="entry name" value="LEXA REPRESSOR-RELATED"/>
    <property type="match status" value="1"/>
</dbReference>
<organism evidence="2">
    <name type="scientific">Oceaniferula spumae</name>
    <dbReference type="NCBI Taxonomy" id="2979115"/>
    <lineage>
        <taxon>Bacteria</taxon>
        <taxon>Pseudomonadati</taxon>
        <taxon>Verrucomicrobiota</taxon>
        <taxon>Verrucomicrobiia</taxon>
        <taxon>Verrucomicrobiales</taxon>
        <taxon>Verrucomicrobiaceae</taxon>
        <taxon>Oceaniferula</taxon>
    </lineage>
</organism>
<evidence type="ECO:0000313" key="2">
    <source>
        <dbReference type="EMBL" id="BDS08101.1"/>
    </source>
</evidence>
<dbReference type="Gene3D" id="3.10.290.30">
    <property type="entry name" value="MM3350-like"/>
    <property type="match status" value="1"/>
</dbReference>
<reference evidence="2" key="1">
    <citation type="submission" date="2024-07" db="EMBL/GenBank/DDBJ databases">
        <title>Complete genome sequence of Verrucomicrobiaceae bacterium NT6N.</title>
        <authorList>
            <person name="Huang C."/>
            <person name="Takami H."/>
            <person name="Hamasaki K."/>
        </authorList>
    </citation>
    <scope>NUCLEOTIDE SEQUENCE</scope>
    <source>
        <strain evidence="2">NT6N</strain>
    </source>
</reference>
<dbReference type="InterPro" id="IPR012912">
    <property type="entry name" value="Plasmid_pRiA4b_Orf3-like"/>
</dbReference>
<protein>
    <recommendedName>
        <fullName evidence="1">Plasmid pRiA4b Orf3-like domain-containing protein</fullName>
    </recommendedName>
</protein>
<accession>A0AAT9FQD7</accession>
<dbReference type="KEGG" id="osu:NT6N_31410"/>
<gene>
    <name evidence="2" type="ORF">NT6N_31410</name>
</gene>
<proteinExistence type="predicted"/>
<dbReference type="Pfam" id="PF07929">
    <property type="entry name" value="PRiA4_ORF3"/>
    <property type="match status" value="1"/>
</dbReference>
<dbReference type="PANTHER" id="PTHR41878:SF1">
    <property type="entry name" value="TNPR PROTEIN"/>
    <property type="match status" value="1"/>
</dbReference>